<proteinExistence type="predicted"/>
<evidence type="ECO:0000313" key="2">
    <source>
        <dbReference type="Proteomes" id="UP000694923"/>
    </source>
</evidence>
<feature type="non-terminal residue" evidence="3">
    <location>
        <position position="1"/>
    </location>
</feature>
<sequence length="399" mass="42903">KSGGGNGISVYGAQTDTGRWPRGPARAPCLCFRGGPKLVLDPEGAAGDQEEEEQERPLSCSSGVRGWRETHMYNCRFETLGPTRYLSWTAEKCCQDGSVTRKLQPSKCNLFSMCATPRGSCTPYPGVQGTFNASSITVFRNSPLSHPPGQPPSVYSSRTSRPTRDGAQGQVHPPACHFPQGSLENRLPEPGAQCFTAGVYSTEDAKLRSLQTPLGAPCNPMLPLDVPIKMENDSGSEDTADGYSSSQVWLGASDVARKHLVAFPSRMHLKTEPDSRCQLYMPQLGHSVLGAPPHGRATAGPSRELAPFYPTQCTCLECMHGLPEPEPPHHLCTQGCGEHQPSTLGCDCRAPGATPMVKQEPLDSPPWATHSQRGVPGMFRKSALGTLIPPKAPECAFLL</sequence>
<gene>
    <name evidence="3" type="primary">LOC103584105</name>
</gene>
<dbReference type="RefSeq" id="XP_008563445.1">
    <property type="nucleotide sequence ID" value="XM_008565223.1"/>
</dbReference>
<keyword evidence="2" id="KW-1185">Reference proteome</keyword>
<dbReference type="Proteomes" id="UP000694923">
    <property type="component" value="Unplaced"/>
</dbReference>
<reference evidence="3" key="1">
    <citation type="submission" date="2025-08" db="UniProtKB">
        <authorList>
            <consortium name="RefSeq"/>
        </authorList>
    </citation>
    <scope>IDENTIFICATION</scope>
</reference>
<feature type="region of interest" description="Disordered" evidence="1">
    <location>
        <begin position="1"/>
        <end position="20"/>
    </location>
</feature>
<name>A0ABM0Q504_GALVR</name>
<dbReference type="GeneID" id="103584105"/>
<evidence type="ECO:0000256" key="1">
    <source>
        <dbReference type="SAM" id="MobiDB-lite"/>
    </source>
</evidence>
<accession>A0ABM0Q504</accession>
<feature type="region of interest" description="Disordered" evidence="1">
    <location>
        <begin position="140"/>
        <end position="173"/>
    </location>
</feature>
<organism evidence="2 3">
    <name type="scientific">Galeopterus variegatus</name>
    <name type="common">Malayan flying lemur</name>
    <name type="synonym">Cynocephalus variegatus</name>
    <dbReference type="NCBI Taxonomy" id="482537"/>
    <lineage>
        <taxon>Eukaryota</taxon>
        <taxon>Metazoa</taxon>
        <taxon>Chordata</taxon>
        <taxon>Craniata</taxon>
        <taxon>Vertebrata</taxon>
        <taxon>Euteleostomi</taxon>
        <taxon>Mammalia</taxon>
        <taxon>Eutheria</taxon>
        <taxon>Euarchontoglires</taxon>
        <taxon>Dermoptera</taxon>
        <taxon>Cynocephalidae</taxon>
        <taxon>Galeopterus</taxon>
    </lineage>
</organism>
<protein>
    <submittedName>
        <fullName evidence="3">Aryl hydrocarbon receptor repressor-like</fullName>
    </submittedName>
</protein>
<evidence type="ECO:0000313" key="3">
    <source>
        <dbReference type="RefSeq" id="XP_008563445.1"/>
    </source>
</evidence>